<proteinExistence type="predicted"/>
<sequence length="1367" mass="154002">MFNNPIHSISSFSQATASLSLALVATLKAVIRKFFAVLAIKCSSWTPVNRGTSNRSACASIGHEDYTSVSDANTMAARTIFLVYVITALGGTWLLEQPRGSCLDFFPPFQELLLSLLNASGKSAVWTQVFRGTWHMASYGGPTEKPHWAYCNSPVVERLNRGFKRARDESEAAQPAIKTCEQYVNRDGKVCFKGTSKLKSTQEYPMQFANALVDLFPDLVKTSCGRAPVPASGVPSALQSFQNLKDDHVGLKWARLDEVYTYLRGGRDLRIPPHWRKFDGIDQILADAHQNDEQAAKQRLRRMCTPKKRRKSMDVPEWVMSEFKKRDKNELAQLLMQQNWSKDDFINELEIIVRRKATIKITVDEVWASEKEMRDDLHWLLTCQQSMTRALLPWRRLSNVRKFLDSMLQKSGKIRGLIRELTEKYKNNSLMNTHVGLLRGQLDKLDKEYDACNHCMATGEVNGFNDARSAACAVEMKTRNAKRYEKADSKDSKGKTREAGAEANEKDSRKRPSASKAAKAAAAVADSKGGATSCRAAIRMARGVTNDIGEPAAKKSRGLAELAKCSLHHSERDVHTLVSKKLSMSIDLELHTIEKRPGMRYTGELKALSLKDWFGYMLRYNIHHILVGLEAPDAERESSILKAFWSHYRQLEPTHQMWEKVDAGELPLERTYPLLLHGDEGRGRKRQAFLVIAWSSLMGSGTSLANATRQNRPYIRMRLNYTGSTWSHRLLTCVLPKMFKDEIGFECVMNFVKDDAASMFNEGVCHNGLQYHSVCIAVTGDWAWLVKSANLGRSFHNCEKRPKSASSVPKGICHWCAAGKDGYPWEDMSLTPAWLQTLFGDNPFLRRPQLLELPHCPEKPQAFYAWDIWHGFHLGLGKVWAATCLCIMSDAMTASSVDERFEQITALYITWLDDHKTSGFLNSITKEGCGWPDRGTFPNGQWSKGHITLTLIRFFLSWTETLRLVEGSLLKSCEGGCKLINEAFHILYSNDLWLAPNVAMQAASCGLRFLQMFQDLAKRCYDEGQAFFCYMPKSHLVAHVWHQLRHDASRGVWSLNPLCMAVQCSEDYIGKDELAELLVQKLGSALPASWAAVKGTSLSVRKELISDEEVIKRMQEMVDHTFKTWGGTAKTRDRRKKLVTSIKPKNGLSLRCLARFMALELVPLPAEHELPAAVMMADAFADRPNAWRAICGSENHPSFRRQMLQWLFETWAMRKERNLWLRRSAGCNRAVLMEGQLACTAMKGLNNRAPVQLNSSDLHPKTKAPFLFGCSAVRRFLEAKAIEEAEIKERMVVSPQLQGQGIGSSALKVALAEADLAKKPVMLTTNEERNVTFYQRLGFQVLRSATRSLAGETYEAELPIQSCASLA</sequence>
<evidence type="ECO:0000313" key="3">
    <source>
        <dbReference type="EMBL" id="CAK9090475.1"/>
    </source>
</evidence>
<dbReference type="Pfam" id="PF13508">
    <property type="entry name" value="Acetyltransf_7"/>
    <property type="match status" value="1"/>
</dbReference>
<evidence type="ECO:0000313" key="4">
    <source>
        <dbReference type="Proteomes" id="UP001642484"/>
    </source>
</evidence>
<organism evidence="3 4">
    <name type="scientific">Durusdinium trenchii</name>
    <dbReference type="NCBI Taxonomy" id="1381693"/>
    <lineage>
        <taxon>Eukaryota</taxon>
        <taxon>Sar</taxon>
        <taxon>Alveolata</taxon>
        <taxon>Dinophyceae</taxon>
        <taxon>Suessiales</taxon>
        <taxon>Symbiodiniaceae</taxon>
        <taxon>Durusdinium</taxon>
    </lineage>
</organism>
<feature type="region of interest" description="Disordered" evidence="1">
    <location>
        <begin position="481"/>
        <end position="517"/>
    </location>
</feature>
<dbReference type="InterPro" id="IPR000182">
    <property type="entry name" value="GNAT_dom"/>
</dbReference>
<name>A0ABP0QSR2_9DINO</name>
<reference evidence="3 4" key="1">
    <citation type="submission" date="2024-02" db="EMBL/GenBank/DDBJ databases">
        <authorList>
            <person name="Chen Y."/>
            <person name="Shah S."/>
            <person name="Dougan E. K."/>
            <person name="Thang M."/>
            <person name="Chan C."/>
        </authorList>
    </citation>
    <scope>NUCLEOTIDE SEQUENCE [LARGE SCALE GENOMIC DNA]</scope>
</reference>
<accession>A0ABP0QSR2</accession>
<feature type="compositionally biased region" description="Basic and acidic residues" evidence="1">
    <location>
        <begin position="481"/>
        <end position="510"/>
    </location>
</feature>
<evidence type="ECO:0000256" key="1">
    <source>
        <dbReference type="SAM" id="MobiDB-lite"/>
    </source>
</evidence>
<dbReference type="Proteomes" id="UP001642484">
    <property type="component" value="Unassembled WGS sequence"/>
</dbReference>
<dbReference type="SUPFAM" id="SSF55729">
    <property type="entry name" value="Acyl-CoA N-acyltransferases (Nat)"/>
    <property type="match status" value="1"/>
</dbReference>
<protein>
    <recommendedName>
        <fullName evidence="2">N-acetyltransferase domain-containing protein</fullName>
    </recommendedName>
</protein>
<dbReference type="Gene3D" id="3.40.630.30">
    <property type="match status" value="1"/>
</dbReference>
<evidence type="ECO:0000259" key="2">
    <source>
        <dbReference type="PROSITE" id="PS51186"/>
    </source>
</evidence>
<dbReference type="InterPro" id="IPR016181">
    <property type="entry name" value="Acyl_CoA_acyltransferase"/>
</dbReference>
<comment type="caution">
    <text evidence="3">The sequence shown here is derived from an EMBL/GenBank/DDBJ whole genome shotgun (WGS) entry which is preliminary data.</text>
</comment>
<dbReference type="PROSITE" id="PS51186">
    <property type="entry name" value="GNAT"/>
    <property type="match status" value="1"/>
</dbReference>
<feature type="domain" description="N-acetyltransferase" evidence="2">
    <location>
        <begin position="1289"/>
        <end position="1361"/>
    </location>
</feature>
<keyword evidence="4" id="KW-1185">Reference proteome</keyword>
<dbReference type="EMBL" id="CAXAMN010024851">
    <property type="protein sequence ID" value="CAK9090475.1"/>
    <property type="molecule type" value="Genomic_DNA"/>
</dbReference>
<gene>
    <name evidence="3" type="ORF">CCMP2556_LOCUS43477</name>
</gene>